<dbReference type="Proteomes" id="UP000198329">
    <property type="component" value="Chromosome I"/>
</dbReference>
<dbReference type="InterPro" id="IPR011006">
    <property type="entry name" value="CheY-like_superfamily"/>
</dbReference>
<dbReference type="InterPro" id="IPR001789">
    <property type="entry name" value="Sig_transdc_resp-reg_receiver"/>
</dbReference>
<dbReference type="KEGG" id="png:PNIG_a3048"/>
<dbReference type="PANTHER" id="PTHR44591">
    <property type="entry name" value="STRESS RESPONSE REGULATOR PROTEIN 1"/>
    <property type="match status" value="1"/>
</dbReference>
<dbReference type="SUPFAM" id="SSF52172">
    <property type="entry name" value="CheY-like"/>
    <property type="match status" value="1"/>
</dbReference>
<reference evidence="4 5" key="1">
    <citation type="submission" date="2015-03" db="EMBL/GenBank/DDBJ databases">
        <authorList>
            <person name="Xie B.-B."/>
            <person name="Rong J.-C."/>
            <person name="Qin Q.-L."/>
            <person name="Zhang Y.-Z."/>
        </authorList>
    </citation>
    <scope>NUCLEOTIDE SEQUENCE [LARGE SCALE GENOMIC DNA]</scope>
    <source>
        <strain evidence="4 5">KMM 661</strain>
    </source>
</reference>
<dbReference type="Pfam" id="PF00072">
    <property type="entry name" value="Response_reg"/>
    <property type="match status" value="1"/>
</dbReference>
<name>A0AAC9UJY4_9GAMM</name>
<dbReference type="GO" id="GO:0000160">
    <property type="term" value="P:phosphorelay signal transduction system"/>
    <property type="evidence" value="ECO:0007669"/>
    <property type="project" value="InterPro"/>
</dbReference>
<evidence type="ECO:0000313" key="4">
    <source>
        <dbReference type="EMBL" id="ASM54996.1"/>
    </source>
</evidence>
<keyword evidence="5" id="KW-1185">Reference proteome</keyword>
<evidence type="ECO:0000256" key="1">
    <source>
        <dbReference type="ARBA" id="ARBA00022553"/>
    </source>
</evidence>
<evidence type="ECO:0000256" key="2">
    <source>
        <dbReference type="PROSITE-ProRule" id="PRU00169"/>
    </source>
</evidence>
<dbReference type="InterPro" id="IPR050595">
    <property type="entry name" value="Bact_response_regulator"/>
</dbReference>
<protein>
    <recommendedName>
        <fullName evidence="3">Response regulatory domain-containing protein</fullName>
    </recommendedName>
</protein>
<dbReference type="SMART" id="SM00448">
    <property type="entry name" value="REC"/>
    <property type="match status" value="1"/>
</dbReference>
<evidence type="ECO:0000259" key="3">
    <source>
        <dbReference type="PROSITE" id="PS50110"/>
    </source>
</evidence>
<accession>A0AAC9UJY4</accession>
<dbReference type="Gene3D" id="3.40.50.2300">
    <property type="match status" value="1"/>
</dbReference>
<keyword evidence="1 2" id="KW-0597">Phosphoprotein</keyword>
<dbReference type="AlphaFoldDB" id="A0AAC9UJY4"/>
<proteinExistence type="predicted"/>
<organism evidence="4 5">
    <name type="scientific">Pseudoalteromonas nigrifaciens</name>
    <dbReference type="NCBI Taxonomy" id="28109"/>
    <lineage>
        <taxon>Bacteria</taxon>
        <taxon>Pseudomonadati</taxon>
        <taxon>Pseudomonadota</taxon>
        <taxon>Gammaproteobacteria</taxon>
        <taxon>Alteromonadales</taxon>
        <taxon>Pseudoalteromonadaceae</taxon>
        <taxon>Pseudoalteromonas</taxon>
    </lineage>
</organism>
<dbReference type="RefSeq" id="WP_086993178.1">
    <property type="nucleotide sequence ID" value="NZ_BJXZ01000013.1"/>
</dbReference>
<feature type="domain" description="Response regulatory" evidence="3">
    <location>
        <begin position="5"/>
        <end position="120"/>
    </location>
</feature>
<gene>
    <name evidence="4" type="ORF">PNIG_a3048</name>
</gene>
<dbReference type="PROSITE" id="PS50110">
    <property type="entry name" value="RESPONSE_REGULATORY"/>
    <property type="match status" value="1"/>
</dbReference>
<dbReference type="EMBL" id="CP011036">
    <property type="protein sequence ID" value="ASM54996.1"/>
    <property type="molecule type" value="Genomic_DNA"/>
</dbReference>
<dbReference type="GeneID" id="300942636"/>
<feature type="modified residue" description="4-aspartylphosphate" evidence="2">
    <location>
        <position position="55"/>
    </location>
</feature>
<evidence type="ECO:0000313" key="5">
    <source>
        <dbReference type="Proteomes" id="UP000198329"/>
    </source>
</evidence>
<dbReference type="PANTHER" id="PTHR44591:SF24">
    <property type="entry name" value="PROTEIN-GLUTAMATE METHYLESTERASE_PROTEIN-GLUTAMINE GLUTAMINASE 1"/>
    <property type="match status" value="1"/>
</dbReference>
<sequence length="122" mass="13666">MMNFSILVCDDSAVARKQVIRCLNDCITADIRQAINGVDALALLKEQHFDLVCLDLTMPILDGVQVLEHIKAEKMECFVLVISADIQQQMQQRVAQLGVIGFIEKPVGKIILNNILHKFGIY</sequence>